<keyword evidence="4" id="KW-1185">Reference proteome</keyword>
<dbReference type="EMBL" id="JBAMIC010000004">
    <property type="protein sequence ID" value="KAK7108303.1"/>
    <property type="molecule type" value="Genomic_DNA"/>
</dbReference>
<dbReference type="SUPFAM" id="SSF49265">
    <property type="entry name" value="Fibronectin type III"/>
    <property type="match status" value="1"/>
</dbReference>
<gene>
    <name evidence="3" type="ORF">V1264_016059</name>
</gene>
<dbReference type="AlphaFoldDB" id="A0AAN9GGQ4"/>
<accession>A0AAN9GGQ4</accession>
<evidence type="ECO:0000313" key="4">
    <source>
        <dbReference type="Proteomes" id="UP001374579"/>
    </source>
</evidence>
<protein>
    <recommendedName>
        <fullName evidence="2">Activation-induced cytidine deaminase AID domain-containing protein</fullName>
    </recommendedName>
</protein>
<dbReference type="InterPro" id="IPR036116">
    <property type="entry name" value="FN3_sf"/>
</dbReference>
<sequence length="357" mass="39766">MAKEDFDLFWNTHLHTGDSTNQSVDSIVLFCHSVKEDTVNYPWARRESTIRQHPLAAVARDIMTQVRVATRKTALEVTILQNVSPCADCAAELIKAISLSREKKVKLEITIAFVALHKIRLQSCSHRGYQCAADVFLNESTDNALALRTLSEEGVKVRTFNPALWQFLHTFVGMGIPSPYPNSFLSGKYNGATCQHRTAEDSSMASELRTILTGLQITSGSLSPDQDGYTAEWKAPKVPAKKVGEYRITYKKISLRNKDSEEKYWKIHQTLSSSPIKVSSPGELTSWRLTGLERDSFYELTVEAILGSTVVASSKRIFKTEDKVSIPSLASPKKPLLRRNSSLSSASLSRFPNGHSK</sequence>
<evidence type="ECO:0000313" key="3">
    <source>
        <dbReference type="EMBL" id="KAK7108303.1"/>
    </source>
</evidence>
<feature type="region of interest" description="Disordered" evidence="1">
    <location>
        <begin position="329"/>
        <end position="357"/>
    </location>
</feature>
<reference evidence="3 4" key="1">
    <citation type="submission" date="2024-02" db="EMBL/GenBank/DDBJ databases">
        <title>Chromosome-scale genome assembly of the rough periwinkle Littorina saxatilis.</title>
        <authorList>
            <person name="De Jode A."/>
            <person name="Faria R."/>
            <person name="Formenti G."/>
            <person name="Sims Y."/>
            <person name="Smith T.P."/>
            <person name="Tracey A."/>
            <person name="Wood J.M.D."/>
            <person name="Zagrodzka Z.B."/>
            <person name="Johannesson K."/>
            <person name="Butlin R.K."/>
            <person name="Leder E.H."/>
        </authorList>
    </citation>
    <scope>NUCLEOTIDE SEQUENCE [LARGE SCALE GENOMIC DNA]</scope>
    <source>
        <strain evidence="3">Snail1</strain>
        <tissue evidence="3">Muscle</tissue>
    </source>
</reference>
<organism evidence="3 4">
    <name type="scientific">Littorina saxatilis</name>
    <dbReference type="NCBI Taxonomy" id="31220"/>
    <lineage>
        <taxon>Eukaryota</taxon>
        <taxon>Metazoa</taxon>
        <taxon>Spiralia</taxon>
        <taxon>Lophotrochozoa</taxon>
        <taxon>Mollusca</taxon>
        <taxon>Gastropoda</taxon>
        <taxon>Caenogastropoda</taxon>
        <taxon>Littorinimorpha</taxon>
        <taxon>Littorinoidea</taxon>
        <taxon>Littorinidae</taxon>
        <taxon>Littorina</taxon>
    </lineage>
</organism>
<proteinExistence type="predicted"/>
<dbReference type="Pfam" id="PF08210">
    <property type="entry name" value="APOBEC_N"/>
    <property type="match status" value="1"/>
</dbReference>
<feature type="compositionally biased region" description="Low complexity" evidence="1">
    <location>
        <begin position="338"/>
        <end position="350"/>
    </location>
</feature>
<feature type="domain" description="Activation-induced cytidine deaminase AID" evidence="2">
    <location>
        <begin position="51"/>
        <end position="172"/>
    </location>
</feature>
<name>A0AAN9GGQ4_9CAEN</name>
<comment type="caution">
    <text evidence="3">The sequence shown here is derived from an EMBL/GenBank/DDBJ whole genome shotgun (WGS) entry which is preliminary data.</text>
</comment>
<dbReference type="Gene3D" id="3.40.140.10">
    <property type="entry name" value="Cytidine Deaminase, domain 2"/>
    <property type="match status" value="1"/>
</dbReference>
<evidence type="ECO:0000259" key="2">
    <source>
        <dbReference type="Pfam" id="PF08210"/>
    </source>
</evidence>
<dbReference type="InterPro" id="IPR013783">
    <property type="entry name" value="Ig-like_fold"/>
</dbReference>
<dbReference type="Gene3D" id="2.60.40.10">
    <property type="entry name" value="Immunoglobulins"/>
    <property type="match status" value="1"/>
</dbReference>
<dbReference type="GO" id="GO:0008270">
    <property type="term" value="F:zinc ion binding"/>
    <property type="evidence" value="ECO:0007669"/>
    <property type="project" value="InterPro"/>
</dbReference>
<dbReference type="InterPro" id="IPR013158">
    <property type="entry name" value="AID"/>
</dbReference>
<dbReference type="GO" id="GO:0016814">
    <property type="term" value="F:hydrolase activity, acting on carbon-nitrogen (but not peptide) bonds, in cyclic amidines"/>
    <property type="evidence" value="ECO:0007669"/>
    <property type="project" value="InterPro"/>
</dbReference>
<evidence type="ECO:0000256" key="1">
    <source>
        <dbReference type="SAM" id="MobiDB-lite"/>
    </source>
</evidence>
<dbReference type="Proteomes" id="UP001374579">
    <property type="component" value="Unassembled WGS sequence"/>
</dbReference>